<dbReference type="GO" id="GO:0030435">
    <property type="term" value="P:sporulation resulting in formation of a cellular spore"/>
    <property type="evidence" value="ECO:0007669"/>
    <property type="project" value="InterPro"/>
</dbReference>
<dbReference type="NCBIfam" id="TIGR02669">
    <property type="entry name" value="SpoIID_LytB"/>
    <property type="match status" value="1"/>
</dbReference>
<name>A0A1F7WR39_9BACT</name>
<dbReference type="STRING" id="1817813.A2008_05395"/>
<comment type="caution">
    <text evidence="2">The sequence shown here is derived from an EMBL/GenBank/DDBJ whole genome shotgun (WGS) entry which is preliminary data.</text>
</comment>
<dbReference type="Pfam" id="PF08486">
    <property type="entry name" value="SpoIID"/>
    <property type="match status" value="1"/>
</dbReference>
<sequence length="347" mass="38443">MERPFPSAPYFSPVPSGSFDDALISVLIDKKKYLSEIRIIPGGSFSDTETASGKVFRYSTAVFSGREKNSRFDFPGELELVSSGGWHYLINRVAVKDYIACVLISEMESEEPELVRALTVLIRTLVFKEISDKNANPARARHPHENYLICARTHCASYRGVVSRARYLKALRSVNSAASEVLFYGGRPVQCLYSSSCGGRVKKASDVYPGAASEVYFEEKECPCRSSVRSWKSVYRRKALGRVLGFGVESVEAASKPFRVVFNGKVRHTFDEFISDIEKSGLPRLKSPDFNVSYDDKSDSFVFEGVGLGHGVGLCIAGARSMAAAGNGYKKILNYYYKSCILKPVDL</sequence>
<evidence type="ECO:0000313" key="3">
    <source>
        <dbReference type="Proteomes" id="UP000178735"/>
    </source>
</evidence>
<reference evidence="2 3" key="1">
    <citation type="journal article" date="2016" name="Nat. Commun.">
        <title>Thousands of microbial genomes shed light on interconnected biogeochemical processes in an aquifer system.</title>
        <authorList>
            <person name="Anantharaman K."/>
            <person name="Brown C.T."/>
            <person name="Hug L.A."/>
            <person name="Sharon I."/>
            <person name="Castelle C.J."/>
            <person name="Probst A.J."/>
            <person name="Thomas B.C."/>
            <person name="Singh A."/>
            <person name="Wilkins M.J."/>
            <person name="Karaoz U."/>
            <person name="Brodie E.L."/>
            <person name="Williams K.H."/>
            <person name="Hubbard S.S."/>
            <person name="Banfield J.F."/>
        </authorList>
    </citation>
    <scope>NUCLEOTIDE SEQUENCE [LARGE SCALE GENOMIC DNA]</scope>
</reference>
<protein>
    <recommendedName>
        <fullName evidence="1">Sporulation stage II protein D amidase enhancer LytB N-terminal domain-containing protein</fullName>
    </recommendedName>
</protein>
<evidence type="ECO:0000313" key="2">
    <source>
        <dbReference type="EMBL" id="OGM04648.1"/>
    </source>
</evidence>
<organism evidence="2 3">
    <name type="scientific">Candidatus Wallbacteria bacterium GWC2_49_35</name>
    <dbReference type="NCBI Taxonomy" id="1817813"/>
    <lineage>
        <taxon>Bacteria</taxon>
        <taxon>Candidatus Walliibacteriota</taxon>
    </lineage>
</organism>
<evidence type="ECO:0000259" key="1">
    <source>
        <dbReference type="Pfam" id="PF08486"/>
    </source>
</evidence>
<dbReference type="InterPro" id="IPR013486">
    <property type="entry name" value="SpoIID/LytB"/>
</dbReference>
<dbReference type="AlphaFoldDB" id="A0A1F7WR39"/>
<dbReference type="InterPro" id="IPR013693">
    <property type="entry name" value="SpoIID/LytB_N"/>
</dbReference>
<dbReference type="EMBL" id="MGFH01000139">
    <property type="protein sequence ID" value="OGM04648.1"/>
    <property type="molecule type" value="Genomic_DNA"/>
</dbReference>
<accession>A0A1F7WR39</accession>
<gene>
    <name evidence="2" type="ORF">A2008_05395</name>
</gene>
<dbReference type="Proteomes" id="UP000178735">
    <property type="component" value="Unassembled WGS sequence"/>
</dbReference>
<feature type="domain" description="Sporulation stage II protein D amidase enhancer LytB N-terminal" evidence="1">
    <location>
        <begin position="89"/>
        <end position="184"/>
    </location>
</feature>
<proteinExistence type="predicted"/>